<dbReference type="PANTHER" id="PTHR34584">
    <property type="entry name" value="NA(+)/H(+) ANTIPORTER SUBUNIT E1"/>
    <property type="match status" value="1"/>
</dbReference>
<keyword evidence="4 7" id="KW-0812">Transmembrane</keyword>
<dbReference type="RefSeq" id="WP_267781601.1">
    <property type="nucleotide sequence ID" value="NZ_CP113089.1"/>
</dbReference>
<evidence type="ECO:0000256" key="2">
    <source>
        <dbReference type="ARBA" id="ARBA00006228"/>
    </source>
</evidence>
<dbReference type="KEGG" id="mdb:OVN18_01965"/>
<organism evidence="8 9">
    <name type="scientific">Microcella daejeonensis</name>
    <dbReference type="NCBI Taxonomy" id="2994971"/>
    <lineage>
        <taxon>Bacteria</taxon>
        <taxon>Bacillati</taxon>
        <taxon>Actinomycetota</taxon>
        <taxon>Actinomycetes</taxon>
        <taxon>Micrococcales</taxon>
        <taxon>Microbacteriaceae</taxon>
        <taxon>Microcella</taxon>
    </lineage>
</organism>
<dbReference type="AlphaFoldDB" id="A0A9E8MLH3"/>
<keyword evidence="6 7" id="KW-0472">Membrane</keyword>
<dbReference type="EMBL" id="CP113089">
    <property type="protein sequence ID" value="WAB81810.1"/>
    <property type="molecule type" value="Genomic_DNA"/>
</dbReference>
<dbReference type="InterPro" id="IPR002758">
    <property type="entry name" value="Cation_antiport_E"/>
</dbReference>
<proteinExistence type="inferred from homology"/>
<evidence type="ECO:0000256" key="1">
    <source>
        <dbReference type="ARBA" id="ARBA00004651"/>
    </source>
</evidence>
<evidence type="ECO:0000256" key="4">
    <source>
        <dbReference type="ARBA" id="ARBA00022692"/>
    </source>
</evidence>
<dbReference type="Proteomes" id="UP001164706">
    <property type="component" value="Chromosome"/>
</dbReference>
<dbReference type="PANTHER" id="PTHR34584:SF1">
    <property type="entry name" value="NA(+)_H(+) ANTIPORTER SUBUNIT E1"/>
    <property type="match status" value="1"/>
</dbReference>
<gene>
    <name evidence="8" type="ORF">OVN18_01965</name>
</gene>
<evidence type="ECO:0000313" key="9">
    <source>
        <dbReference type="Proteomes" id="UP001164706"/>
    </source>
</evidence>
<keyword evidence="3" id="KW-1003">Cell membrane</keyword>
<feature type="transmembrane region" description="Helical" evidence="7">
    <location>
        <begin position="20"/>
        <end position="47"/>
    </location>
</feature>
<keyword evidence="9" id="KW-1185">Reference proteome</keyword>
<keyword evidence="5 7" id="KW-1133">Transmembrane helix</keyword>
<dbReference type="Pfam" id="PF01899">
    <property type="entry name" value="MNHE"/>
    <property type="match status" value="1"/>
</dbReference>
<evidence type="ECO:0000313" key="8">
    <source>
        <dbReference type="EMBL" id="WAB81810.1"/>
    </source>
</evidence>
<accession>A0A9E8MLH3</accession>
<evidence type="ECO:0000256" key="5">
    <source>
        <dbReference type="ARBA" id="ARBA00022989"/>
    </source>
</evidence>
<protein>
    <submittedName>
        <fullName evidence="8">Na+/H+ antiporter subunit E</fullName>
    </submittedName>
</protein>
<dbReference type="GO" id="GO:0008324">
    <property type="term" value="F:monoatomic cation transmembrane transporter activity"/>
    <property type="evidence" value="ECO:0007669"/>
    <property type="project" value="InterPro"/>
</dbReference>
<dbReference type="NCBIfam" id="NF006521">
    <property type="entry name" value="PRK08965.1-5"/>
    <property type="match status" value="1"/>
</dbReference>
<evidence type="ECO:0000256" key="7">
    <source>
        <dbReference type="SAM" id="Phobius"/>
    </source>
</evidence>
<reference evidence="8" key="1">
    <citation type="submission" date="2022-11" db="EMBL/GenBank/DDBJ databases">
        <title>Description of Microcella daejonensis nov. sp, isolated from riverside soil.</title>
        <authorList>
            <person name="Molina K.M."/>
            <person name="Kim S.B."/>
        </authorList>
    </citation>
    <scope>NUCLEOTIDE SEQUENCE</scope>
    <source>
        <strain evidence="8">MMS21-STM12</strain>
    </source>
</reference>
<dbReference type="GO" id="GO:0005886">
    <property type="term" value="C:plasma membrane"/>
    <property type="evidence" value="ECO:0007669"/>
    <property type="project" value="UniProtKB-SubCell"/>
</dbReference>
<comment type="subcellular location">
    <subcellularLocation>
        <location evidence="1">Cell membrane</location>
        <topology evidence="1">Multi-pass membrane protein</topology>
    </subcellularLocation>
</comment>
<evidence type="ECO:0000256" key="3">
    <source>
        <dbReference type="ARBA" id="ARBA00022475"/>
    </source>
</evidence>
<evidence type="ECO:0000256" key="6">
    <source>
        <dbReference type="ARBA" id="ARBA00023136"/>
    </source>
</evidence>
<comment type="similarity">
    <text evidence="2">Belongs to the CPA3 antiporters (TC 2.A.63) subunit E family.</text>
</comment>
<name>A0A9E8MLH3_9MICO</name>
<sequence length="181" mass="20327">MSESQREHQRVPLLQQSPLLLALVLLWMLLWGSVTPLTIVTGVVVALVVTRAFYLPPVELSGRFNPWWFLVLLGRFAVDLVRASFEVAWQALRPRGVERNAVIRVDLTTRNDFVLTGTALAVSLVPGSVVLEVDRPHSVLYIHSLGIETPEQVACAHDAVLAYERRILRALGSREEWEAVR</sequence>